<evidence type="ECO:0000259" key="6">
    <source>
        <dbReference type="Pfam" id="PF00881"/>
    </source>
</evidence>
<comment type="caution">
    <text evidence="7">The sequence shown here is derived from an EMBL/GenBank/DDBJ whole genome shotgun (WGS) entry which is preliminary data.</text>
</comment>
<keyword evidence="2" id="KW-0285">Flavoprotein</keyword>
<feature type="region of interest" description="Disordered" evidence="5">
    <location>
        <begin position="18"/>
        <end position="37"/>
    </location>
</feature>
<keyword evidence="8" id="KW-1185">Reference proteome</keyword>
<comment type="similarity">
    <text evidence="1">Belongs to the flavin oxidoreductase frp family.</text>
</comment>
<reference evidence="7 8" key="1">
    <citation type="submission" date="2024-01" db="EMBL/GenBank/DDBJ databases">
        <authorList>
            <person name="Allen C."/>
            <person name="Tagirdzhanova G."/>
        </authorList>
    </citation>
    <scope>NUCLEOTIDE SEQUENCE [LARGE SCALE GENOMIC DNA]</scope>
</reference>
<keyword evidence="3" id="KW-0288">FMN</keyword>
<evidence type="ECO:0000256" key="1">
    <source>
        <dbReference type="ARBA" id="ARBA00008366"/>
    </source>
</evidence>
<protein>
    <recommendedName>
        <fullName evidence="6">Nitroreductase domain-containing protein</fullName>
    </recommendedName>
</protein>
<evidence type="ECO:0000313" key="8">
    <source>
        <dbReference type="Proteomes" id="UP001642482"/>
    </source>
</evidence>
<dbReference type="InterPro" id="IPR000415">
    <property type="entry name" value="Nitroreductase-like"/>
</dbReference>
<evidence type="ECO:0000256" key="5">
    <source>
        <dbReference type="SAM" id="MobiDB-lite"/>
    </source>
</evidence>
<dbReference type="Pfam" id="PF00881">
    <property type="entry name" value="Nitroreductase"/>
    <property type="match status" value="1"/>
</dbReference>
<dbReference type="PIRSF" id="PIRSF005426">
    <property type="entry name" value="Frp"/>
    <property type="match status" value="1"/>
</dbReference>
<proteinExistence type="inferred from homology"/>
<dbReference type="Proteomes" id="UP001642482">
    <property type="component" value="Unassembled WGS sequence"/>
</dbReference>
<dbReference type="SUPFAM" id="SSF55469">
    <property type="entry name" value="FMN-dependent nitroreductase-like"/>
    <property type="match status" value="1"/>
</dbReference>
<dbReference type="PANTHER" id="PTHR43425:SF2">
    <property type="entry name" value="OXYGEN-INSENSITIVE NADPH NITROREDUCTASE"/>
    <property type="match status" value="1"/>
</dbReference>
<evidence type="ECO:0000256" key="2">
    <source>
        <dbReference type="ARBA" id="ARBA00022630"/>
    </source>
</evidence>
<feature type="compositionally biased region" description="Polar residues" evidence="5">
    <location>
        <begin position="18"/>
        <end position="31"/>
    </location>
</feature>
<feature type="domain" description="Nitroreductase" evidence="6">
    <location>
        <begin position="49"/>
        <end position="203"/>
    </location>
</feature>
<evidence type="ECO:0000313" key="7">
    <source>
        <dbReference type="EMBL" id="CAK7226865.1"/>
    </source>
</evidence>
<dbReference type="InterPro" id="IPR029479">
    <property type="entry name" value="Nitroreductase"/>
</dbReference>
<dbReference type="Gene3D" id="3.40.109.10">
    <property type="entry name" value="NADH Oxidase"/>
    <property type="match status" value="1"/>
</dbReference>
<dbReference type="PANTHER" id="PTHR43425">
    <property type="entry name" value="OXYGEN-INSENSITIVE NADPH NITROREDUCTASE"/>
    <property type="match status" value="1"/>
</dbReference>
<gene>
    <name evidence="7" type="ORF">SEUCBS140593_006387</name>
</gene>
<keyword evidence="4" id="KW-0560">Oxidoreductase</keyword>
<evidence type="ECO:0000256" key="3">
    <source>
        <dbReference type="ARBA" id="ARBA00022643"/>
    </source>
</evidence>
<dbReference type="EMBL" id="CAWUHD010000068">
    <property type="protein sequence ID" value="CAK7226865.1"/>
    <property type="molecule type" value="Genomic_DNA"/>
</dbReference>
<sequence>MADLNTLVRARYSTASLKTPNRSAANGTNGSDPVKTPDLPAVPAALETILKHKSVRHFLPDATLPANTLEVLVAAGQSAPTSSNLQAWSVVAIQDPDRKAKLSELSGNQAFIRDASLILVFAADLHRAQVASSVVPDHKGEALAYTEMFLVAALDAAFAAQNVFVAAESLGLGGCYVGAARNHPREVAALLNLPPRVVGLFALAIGVPDRTQPAVVAPVKPRLPVNEVLHRENWDDTNQKASFEVYDKELAAFNNAQRLNQPVWTKRAAARVATVGSLHGRHELKEILQERSFELL</sequence>
<organism evidence="7 8">
    <name type="scientific">Sporothrix eucalyptigena</name>
    <dbReference type="NCBI Taxonomy" id="1812306"/>
    <lineage>
        <taxon>Eukaryota</taxon>
        <taxon>Fungi</taxon>
        <taxon>Dikarya</taxon>
        <taxon>Ascomycota</taxon>
        <taxon>Pezizomycotina</taxon>
        <taxon>Sordariomycetes</taxon>
        <taxon>Sordariomycetidae</taxon>
        <taxon>Ophiostomatales</taxon>
        <taxon>Ophiostomataceae</taxon>
        <taxon>Sporothrix</taxon>
    </lineage>
</organism>
<accession>A0ABP0C6U3</accession>
<dbReference type="InterPro" id="IPR016446">
    <property type="entry name" value="Flavin_OxRdtase_Frp"/>
</dbReference>
<name>A0ABP0C6U3_9PEZI</name>
<evidence type="ECO:0000256" key="4">
    <source>
        <dbReference type="ARBA" id="ARBA00023002"/>
    </source>
</evidence>